<accession>A0A2H3TAK3</accession>
<evidence type="ECO:0000313" key="2">
    <source>
        <dbReference type="Proteomes" id="UP000219369"/>
    </source>
</evidence>
<organism evidence="1 2">
    <name type="scientific">Fusarium oxysporum</name>
    <name type="common">Fusarium vascular wilt</name>
    <dbReference type="NCBI Taxonomy" id="5507"/>
    <lineage>
        <taxon>Eukaryota</taxon>
        <taxon>Fungi</taxon>
        <taxon>Dikarya</taxon>
        <taxon>Ascomycota</taxon>
        <taxon>Pezizomycotina</taxon>
        <taxon>Sordariomycetes</taxon>
        <taxon>Hypocreomycetidae</taxon>
        <taxon>Hypocreales</taxon>
        <taxon>Nectriaceae</taxon>
        <taxon>Fusarium</taxon>
        <taxon>Fusarium oxysporum species complex</taxon>
    </lineage>
</organism>
<reference evidence="2" key="1">
    <citation type="submission" date="2016-09" db="EMBL/GenBank/DDBJ databases">
        <authorList>
            <person name="Guldener U."/>
        </authorList>
    </citation>
    <scope>NUCLEOTIDE SEQUENCE [LARGE SCALE GENOMIC DNA]</scope>
    <source>
        <strain evidence="2">V64-1</strain>
    </source>
</reference>
<dbReference type="OrthoDB" id="5060562at2759"/>
<proteinExistence type="predicted"/>
<dbReference type="EMBL" id="FMJY01000005">
    <property type="protein sequence ID" value="SCO84695.1"/>
    <property type="molecule type" value="Genomic_DNA"/>
</dbReference>
<evidence type="ECO:0000313" key="1">
    <source>
        <dbReference type="EMBL" id="SCO84695.1"/>
    </source>
</evidence>
<name>A0A2H3TAK3_FUSOX</name>
<gene>
    <name evidence="1" type="ORF">FRV6_08822</name>
</gene>
<protein>
    <submittedName>
        <fullName evidence="1">Uncharacterized protein</fullName>
    </submittedName>
</protein>
<dbReference type="Proteomes" id="UP000219369">
    <property type="component" value="Unassembled WGS sequence"/>
</dbReference>
<sequence length="223" mass="25318">MVKSFIFVVSTPQTFQHDERLTALTANDDLDCSFGSQPEQVTEDIAIEYFGPWLTRLDDSIHISPRCVWDICNFVCCLYNTHPVDNDTPEQQLLRAARSIWARHGHLPSLGVIEISQKNMVEILGFHVVSGKTTDTMMIEIWHNDRWMAALEAVPCLIWSVYQRLKNGNQAAVRAMVIHSYGEEVNFENICQQCVEYGVLTGGCRRWGDACSNCVFNGRICTL</sequence>
<dbReference type="AlphaFoldDB" id="A0A2H3TAK3"/>